<dbReference type="PANTHER" id="PTHR37981:SF1">
    <property type="entry name" value="SGNH HYDROLASE-TYPE ESTERASE DOMAIN-CONTAINING PROTEIN"/>
    <property type="match status" value="1"/>
</dbReference>
<dbReference type="InterPro" id="IPR037460">
    <property type="entry name" value="SEST-like"/>
</dbReference>
<sequence>MLPPSLTLLLLSSISTFPLVPAIQIPLQTPPVPRFPWIHKFASIGDSYSSGLGSGSRLDWSCSRYASSYPHILHTSLLGADAARSHQFLACSGASTSMILSDQIPKLEQGVDLLTISAGGNDIGLTPVLSSCVYQFYMSGEEECGTAIQKAQAAIEDPLLLHKNVAELIDAAKPKMSKDGVIVLTGYARFFGAEDEICDKVSWAVWSAVEFKKQYLSLAMREQLNELVLAVNRVLKNVTETAGPNTVFVDYDSEIVERRGRYCERGVHEPSPNRHALAFYEWNTVDAGENGTELQDHTGDDVPKGSFESGIAERINRTLVEHPEWRFDPDKGFVDRGRGEVEEEGIIGGIGDAVHWMIPDSWKRVFHLRPEGHGVVARLVVDALAELQTGREDGELNEL</sequence>
<dbReference type="GO" id="GO:0006629">
    <property type="term" value="P:lipid metabolic process"/>
    <property type="evidence" value="ECO:0007669"/>
    <property type="project" value="TreeGrafter"/>
</dbReference>
<dbReference type="CDD" id="cd01823">
    <property type="entry name" value="SEST_like"/>
    <property type="match status" value="1"/>
</dbReference>
<protein>
    <submittedName>
        <fullName evidence="3">SGNH hydrolase</fullName>
    </submittedName>
</protein>
<proteinExistence type="predicted"/>
<gene>
    <name evidence="3" type="ORF">K505DRAFT_327693</name>
</gene>
<name>A0A6A6X1B3_9PLEO</name>
<dbReference type="PANTHER" id="PTHR37981">
    <property type="entry name" value="LIPASE 2"/>
    <property type="match status" value="1"/>
</dbReference>
<keyword evidence="3" id="KW-0378">Hydrolase</keyword>
<reference evidence="3" key="1">
    <citation type="journal article" date="2020" name="Stud. Mycol.">
        <title>101 Dothideomycetes genomes: a test case for predicting lifestyles and emergence of pathogens.</title>
        <authorList>
            <person name="Haridas S."/>
            <person name="Albert R."/>
            <person name="Binder M."/>
            <person name="Bloem J."/>
            <person name="Labutti K."/>
            <person name="Salamov A."/>
            <person name="Andreopoulos B."/>
            <person name="Baker S."/>
            <person name="Barry K."/>
            <person name="Bills G."/>
            <person name="Bluhm B."/>
            <person name="Cannon C."/>
            <person name="Castanera R."/>
            <person name="Culley D."/>
            <person name="Daum C."/>
            <person name="Ezra D."/>
            <person name="Gonzalez J."/>
            <person name="Henrissat B."/>
            <person name="Kuo A."/>
            <person name="Liang C."/>
            <person name="Lipzen A."/>
            <person name="Lutzoni F."/>
            <person name="Magnuson J."/>
            <person name="Mondo S."/>
            <person name="Nolan M."/>
            <person name="Ohm R."/>
            <person name="Pangilinan J."/>
            <person name="Park H.-J."/>
            <person name="Ramirez L."/>
            <person name="Alfaro M."/>
            <person name="Sun H."/>
            <person name="Tritt A."/>
            <person name="Yoshinaga Y."/>
            <person name="Zwiers L.-H."/>
            <person name="Turgeon B."/>
            <person name="Goodwin S."/>
            <person name="Spatafora J."/>
            <person name="Crous P."/>
            <person name="Grigoriev I."/>
        </authorList>
    </citation>
    <scope>NUCLEOTIDE SEQUENCE</scope>
    <source>
        <strain evidence="3">CBS 109.77</strain>
    </source>
</reference>
<dbReference type="GO" id="GO:0016788">
    <property type="term" value="F:hydrolase activity, acting on ester bonds"/>
    <property type="evidence" value="ECO:0007669"/>
    <property type="project" value="InterPro"/>
</dbReference>
<dbReference type="InterPro" id="IPR013830">
    <property type="entry name" value="SGNH_hydro"/>
</dbReference>
<dbReference type="Pfam" id="PF13472">
    <property type="entry name" value="Lipase_GDSL_2"/>
    <property type="match status" value="1"/>
</dbReference>
<evidence type="ECO:0000313" key="4">
    <source>
        <dbReference type="Proteomes" id="UP000799757"/>
    </source>
</evidence>
<keyword evidence="1" id="KW-0732">Signal</keyword>
<evidence type="ECO:0000313" key="3">
    <source>
        <dbReference type="EMBL" id="KAF2790280.1"/>
    </source>
</evidence>
<feature type="domain" description="SGNH hydrolase-type esterase" evidence="2">
    <location>
        <begin position="44"/>
        <end position="264"/>
    </location>
</feature>
<dbReference type="InterPro" id="IPR036514">
    <property type="entry name" value="SGNH_hydro_sf"/>
</dbReference>
<dbReference type="SUPFAM" id="SSF52266">
    <property type="entry name" value="SGNH hydrolase"/>
    <property type="match status" value="1"/>
</dbReference>
<organism evidence="3 4">
    <name type="scientific">Melanomma pulvis-pyrius CBS 109.77</name>
    <dbReference type="NCBI Taxonomy" id="1314802"/>
    <lineage>
        <taxon>Eukaryota</taxon>
        <taxon>Fungi</taxon>
        <taxon>Dikarya</taxon>
        <taxon>Ascomycota</taxon>
        <taxon>Pezizomycotina</taxon>
        <taxon>Dothideomycetes</taxon>
        <taxon>Pleosporomycetidae</taxon>
        <taxon>Pleosporales</taxon>
        <taxon>Melanommataceae</taxon>
        <taxon>Melanomma</taxon>
    </lineage>
</organism>
<feature type="chain" id="PRO_5025361574" evidence="1">
    <location>
        <begin position="23"/>
        <end position="399"/>
    </location>
</feature>
<evidence type="ECO:0000259" key="2">
    <source>
        <dbReference type="Pfam" id="PF13472"/>
    </source>
</evidence>
<dbReference type="AlphaFoldDB" id="A0A6A6X1B3"/>
<dbReference type="Gene3D" id="3.40.50.1110">
    <property type="entry name" value="SGNH hydrolase"/>
    <property type="match status" value="1"/>
</dbReference>
<dbReference type="EMBL" id="MU002083">
    <property type="protein sequence ID" value="KAF2790280.1"/>
    <property type="molecule type" value="Genomic_DNA"/>
</dbReference>
<evidence type="ECO:0000256" key="1">
    <source>
        <dbReference type="SAM" id="SignalP"/>
    </source>
</evidence>
<keyword evidence="4" id="KW-1185">Reference proteome</keyword>
<dbReference type="OrthoDB" id="21678at2759"/>
<accession>A0A6A6X1B3</accession>
<feature type="signal peptide" evidence="1">
    <location>
        <begin position="1"/>
        <end position="22"/>
    </location>
</feature>
<dbReference type="Proteomes" id="UP000799757">
    <property type="component" value="Unassembled WGS sequence"/>
</dbReference>